<dbReference type="InterPro" id="IPR007435">
    <property type="entry name" value="DUF484"/>
</dbReference>
<dbReference type="RefSeq" id="WP_377127903.1">
    <property type="nucleotide sequence ID" value="NZ_JBHRSD010000040.1"/>
</dbReference>
<evidence type="ECO:0000313" key="1">
    <source>
        <dbReference type="EMBL" id="MFC3034500.1"/>
    </source>
</evidence>
<dbReference type="Pfam" id="PF04340">
    <property type="entry name" value="DUF484"/>
    <property type="match status" value="1"/>
</dbReference>
<dbReference type="Proteomes" id="UP001595453">
    <property type="component" value="Unassembled WGS sequence"/>
</dbReference>
<dbReference type="Gene3D" id="3.30.450.40">
    <property type="match status" value="1"/>
</dbReference>
<comment type="caution">
    <text evidence="1">The sequence shown here is derived from an EMBL/GenBank/DDBJ whole genome shotgun (WGS) entry which is preliminary data.</text>
</comment>
<organism evidence="1 2">
    <name type="scientific">Pseudoalteromonas fenneropenaei</name>
    <dbReference type="NCBI Taxonomy" id="1737459"/>
    <lineage>
        <taxon>Bacteria</taxon>
        <taxon>Pseudomonadati</taxon>
        <taxon>Pseudomonadota</taxon>
        <taxon>Gammaproteobacteria</taxon>
        <taxon>Alteromonadales</taxon>
        <taxon>Pseudoalteromonadaceae</taxon>
        <taxon>Pseudoalteromonas</taxon>
    </lineage>
</organism>
<dbReference type="EMBL" id="JBHRSD010000040">
    <property type="protein sequence ID" value="MFC3034500.1"/>
    <property type="molecule type" value="Genomic_DNA"/>
</dbReference>
<keyword evidence="2" id="KW-1185">Reference proteome</keyword>
<accession>A0ABV7CPA2</accession>
<protein>
    <submittedName>
        <fullName evidence="1">DUF484 family protein</fullName>
    </submittedName>
</protein>
<gene>
    <name evidence="1" type="ORF">ACFOEE_18510</name>
</gene>
<name>A0ABV7CPA2_9GAMM</name>
<dbReference type="InterPro" id="IPR029016">
    <property type="entry name" value="GAF-like_dom_sf"/>
</dbReference>
<proteinExistence type="predicted"/>
<dbReference type="PANTHER" id="PTHR38765:SF1">
    <property type="entry name" value="DUF484 DOMAIN-CONTAINING PROTEIN"/>
    <property type="match status" value="1"/>
</dbReference>
<reference evidence="2" key="1">
    <citation type="journal article" date="2019" name="Int. J. Syst. Evol. Microbiol.">
        <title>The Global Catalogue of Microorganisms (GCM) 10K type strain sequencing project: providing services to taxonomists for standard genome sequencing and annotation.</title>
        <authorList>
            <consortium name="The Broad Institute Genomics Platform"/>
            <consortium name="The Broad Institute Genome Sequencing Center for Infectious Disease"/>
            <person name="Wu L."/>
            <person name="Ma J."/>
        </authorList>
    </citation>
    <scope>NUCLEOTIDE SEQUENCE [LARGE SCALE GENOMIC DNA]</scope>
    <source>
        <strain evidence="2">KCTC 42730</strain>
    </source>
</reference>
<evidence type="ECO:0000313" key="2">
    <source>
        <dbReference type="Proteomes" id="UP001595453"/>
    </source>
</evidence>
<sequence>MSQYKSPDQFTDLQEHQIAAYLSRHPDFFARHPYLLLELQLHSDDKGLPNLALQQQRLLREQNAAFKAQISDLIRHARDNERVFKLFSACQRQLANANSVTELQTLVSHELGQVPNISHCQLFEFELRFTALVANRLGRRGHYLGRLSHDEQALLWPEQSVQSVALYLLGDSQAPLALLALASDDPEHFAPDNDNLLISEFILSLSSRLKALS</sequence>
<dbReference type="PANTHER" id="PTHR38765">
    <property type="entry name" value="DUF484 DOMAIN-CONTAINING PROTEIN"/>
    <property type="match status" value="1"/>
</dbReference>